<dbReference type="PRINTS" id="PR00465">
    <property type="entry name" value="EP450IV"/>
</dbReference>
<dbReference type="Pfam" id="PF00067">
    <property type="entry name" value="p450"/>
    <property type="match status" value="1"/>
</dbReference>
<dbReference type="GO" id="GO:0005506">
    <property type="term" value="F:iron ion binding"/>
    <property type="evidence" value="ECO:0007669"/>
    <property type="project" value="InterPro"/>
</dbReference>
<dbReference type="Gene3D" id="1.10.630.10">
    <property type="entry name" value="Cytochrome P450"/>
    <property type="match status" value="1"/>
</dbReference>
<evidence type="ECO:0008006" key="11">
    <source>
        <dbReference type="Google" id="ProtNLM"/>
    </source>
</evidence>
<dbReference type="GO" id="GO:0020037">
    <property type="term" value="F:heme binding"/>
    <property type="evidence" value="ECO:0007669"/>
    <property type="project" value="InterPro"/>
</dbReference>
<evidence type="ECO:0000256" key="3">
    <source>
        <dbReference type="ARBA" id="ARBA00022617"/>
    </source>
</evidence>
<dbReference type="GO" id="GO:0016705">
    <property type="term" value="F:oxidoreductase activity, acting on paired donors, with incorporation or reduction of molecular oxygen"/>
    <property type="evidence" value="ECO:0007669"/>
    <property type="project" value="InterPro"/>
</dbReference>
<dbReference type="SUPFAM" id="SSF48264">
    <property type="entry name" value="Cytochrome P450"/>
    <property type="match status" value="1"/>
</dbReference>
<dbReference type="InterPro" id="IPR036396">
    <property type="entry name" value="Cyt_P450_sf"/>
</dbReference>
<dbReference type="InterPro" id="IPR002403">
    <property type="entry name" value="Cyt_P450_E_grp-IV"/>
</dbReference>
<evidence type="ECO:0000256" key="5">
    <source>
        <dbReference type="ARBA" id="ARBA00023004"/>
    </source>
</evidence>
<evidence type="ECO:0000313" key="10">
    <source>
        <dbReference type="Proteomes" id="UP000829685"/>
    </source>
</evidence>
<evidence type="ECO:0000256" key="6">
    <source>
        <dbReference type="ARBA" id="ARBA00023033"/>
    </source>
</evidence>
<protein>
    <recommendedName>
        <fullName evidence="11">Cytochrome P450</fullName>
    </recommendedName>
</protein>
<reference evidence="9" key="1">
    <citation type="submission" date="2021-03" db="EMBL/GenBank/DDBJ databases">
        <title>Revisited historic fungal species revealed as producer of novel bioactive compounds through whole genome sequencing and comparative genomics.</title>
        <authorList>
            <person name="Vignolle G.A."/>
            <person name="Hochenegger N."/>
            <person name="Mach R.L."/>
            <person name="Mach-Aigner A.R."/>
            <person name="Javad Rahimi M."/>
            <person name="Salim K.A."/>
            <person name="Chan C.M."/>
            <person name="Lim L.B.L."/>
            <person name="Cai F."/>
            <person name="Druzhinina I.S."/>
            <person name="U'Ren J.M."/>
            <person name="Derntl C."/>
        </authorList>
    </citation>
    <scope>NUCLEOTIDE SEQUENCE</scope>
    <source>
        <strain evidence="9">TUCIM 5799</strain>
    </source>
</reference>
<keyword evidence="10" id="KW-1185">Reference proteome</keyword>
<evidence type="ECO:0000256" key="2">
    <source>
        <dbReference type="ARBA" id="ARBA00010617"/>
    </source>
</evidence>
<keyword evidence="4 7" id="KW-0479">Metal-binding</keyword>
<feature type="binding site" description="axial binding residue" evidence="7">
    <location>
        <position position="332"/>
    </location>
    <ligand>
        <name>heme</name>
        <dbReference type="ChEBI" id="CHEBI:30413"/>
    </ligand>
    <ligandPart>
        <name>Fe</name>
        <dbReference type="ChEBI" id="CHEBI:18248"/>
    </ligandPart>
</feature>
<dbReference type="InterPro" id="IPR050121">
    <property type="entry name" value="Cytochrome_P450_monoxygenase"/>
</dbReference>
<keyword evidence="6 8" id="KW-0503">Monooxygenase</keyword>
<dbReference type="GO" id="GO:0004497">
    <property type="term" value="F:monooxygenase activity"/>
    <property type="evidence" value="ECO:0007669"/>
    <property type="project" value="UniProtKB-KW"/>
</dbReference>
<dbReference type="AlphaFoldDB" id="A0A9P9WDU0"/>
<organism evidence="9 10">
    <name type="scientific">Neoarthrinium moseri</name>
    <dbReference type="NCBI Taxonomy" id="1658444"/>
    <lineage>
        <taxon>Eukaryota</taxon>
        <taxon>Fungi</taxon>
        <taxon>Dikarya</taxon>
        <taxon>Ascomycota</taxon>
        <taxon>Pezizomycotina</taxon>
        <taxon>Sordariomycetes</taxon>
        <taxon>Xylariomycetidae</taxon>
        <taxon>Amphisphaeriales</taxon>
        <taxon>Apiosporaceae</taxon>
        <taxon>Neoarthrinium</taxon>
    </lineage>
</organism>
<dbReference type="PANTHER" id="PTHR24305">
    <property type="entry name" value="CYTOCHROME P450"/>
    <property type="match status" value="1"/>
</dbReference>
<accession>A0A9P9WDU0</accession>
<dbReference type="InterPro" id="IPR001128">
    <property type="entry name" value="Cyt_P450"/>
</dbReference>
<comment type="cofactor">
    <cofactor evidence="1 7">
        <name>heme</name>
        <dbReference type="ChEBI" id="CHEBI:30413"/>
    </cofactor>
</comment>
<dbReference type="InterPro" id="IPR017972">
    <property type="entry name" value="Cyt_P450_CS"/>
</dbReference>
<comment type="caution">
    <text evidence="9">The sequence shown here is derived from an EMBL/GenBank/DDBJ whole genome shotgun (WGS) entry which is preliminary data.</text>
</comment>
<proteinExistence type="inferred from homology"/>
<evidence type="ECO:0000256" key="4">
    <source>
        <dbReference type="ARBA" id="ARBA00022723"/>
    </source>
</evidence>
<gene>
    <name evidence="9" type="ORF">JX265_010530</name>
</gene>
<sequence>MALLLAEHILPLSIIALSYGFSLTIRRHLSAISKDHFWPSSLIFDDLRIGPNIVSLSDPDLLKTVYSTRGEFLKSEHFAVADGQHSGRPVSTIFSARSNAFHAQTTQPIAKLYSLPSILKIESLTDQSLVNLYRGLFDRCIELIMERVGDSGTSRERTDMLDIFLQAKETYPDVVEDSDIMAAGSDTSASLEKAVIYHVLKDPAILAKLQAEPDAAYLSFTPKYSEVEALPYLDATIKEGLRIHPPIGVLLERIVPRSGLKLRDGRVIPAGTIVGMNAWVLIRNKEIFGDDDDVFRPERWLQVEGESARTYKERVGMMKEASFSWGGGNRVCIGKNMATVSIYKVIATIFRNYNLEPTDRQRNGSCINIG</sequence>
<dbReference type="EMBL" id="JAFIMR010000035">
    <property type="protein sequence ID" value="KAI1859053.1"/>
    <property type="molecule type" value="Genomic_DNA"/>
</dbReference>
<dbReference type="PANTHER" id="PTHR24305:SF180">
    <property type="entry name" value="P450, PUTATIVE (EUROFUNG)-RELATED"/>
    <property type="match status" value="1"/>
</dbReference>
<dbReference type="PRINTS" id="PR00385">
    <property type="entry name" value="P450"/>
</dbReference>
<dbReference type="PROSITE" id="PS00086">
    <property type="entry name" value="CYTOCHROME_P450"/>
    <property type="match status" value="1"/>
</dbReference>
<comment type="similarity">
    <text evidence="2 8">Belongs to the cytochrome P450 family.</text>
</comment>
<evidence type="ECO:0000256" key="8">
    <source>
        <dbReference type="RuleBase" id="RU000461"/>
    </source>
</evidence>
<keyword evidence="3 7" id="KW-0349">Heme</keyword>
<keyword evidence="5 7" id="KW-0408">Iron</keyword>
<evidence type="ECO:0000313" key="9">
    <source>
        <dbReference type="EMBL" id="KAI1859053.1"/>
    </source>
</evidence>
<evidence type="ECO:0000256" key="1">
    <source>
        <dbReference type="ARBA" id="ARBA00001971"/>
    </source>
</evidence>
<keyword evidence="8" id="KW-0560">Oxidoreductase</keyword>
<dbReference type="Proteomes" id="UP000829685">
    <property type="component" value="Unassembled WGS sequence"/>
</dbReference>
<name>A0A9P9WDU0_9PEZI</name>
<evidence type="ECO:0000256" key="7">
    <source>
        <dbReference type="PIRSR" id="PIRSR602403-1"/>
    </source>
</evidence>